<dbReference type="InterPro" id="IPR006905">
    <property type="entry name" value="Flavin_halogenase"/>
</dbReference>
<dbReference type="Proteomes" id="UP000006512">
    <property type="component" value="Unassembled WGS sequence"/>
</dbReference>
<reference evidence="4" key="1">
    <citation type="submission" date="2011-03" db="EMBL/GenBank/DDBJ databases">
        <title>Draft genome sequence of Brevundimonas diminuta.</title>
        <authorList>
            <person name="Brown P.J.B."/>
            <person name="Buechlein A."/>
            <person name="Hemmerich C."/>
            <person name="Brun Y.V."/>
        </authorList>
    </citation>
    <scope>NUCLEOTIDE SEQUENCE [LARGE SCALE GENOMIC DNA]</scope>
    <source>
        <strain evidence="4">C19</strain>
    </source>
</reference>
<organism evidence="3 4">
    <name type="scientific">Asticcacaulis biprosthecium C19</name>
    <dbReference type="NCBI Taxonomy" id="715226"/>
    <lineage>
        <taxon>Bacteria</taxon>
        <taxon>Pseudomonadati</taxon>
        <taxon>Pseudomonadota</taxon>
        <taxon>Alphaproteobacteria</taxon>
        <taxon>Caulobacterales</taxon>
        <taxon>Caulobacteraceae</taxon>
        <taxon>Asticcacaulis</taxon>
    </lineage>
</organism>
<keyword evidence="2" id="KW-0547">Nucleotide-binding</keyword>
<sequence>MDGQQVRRVVIAGGGTAGWCAAAALSRMLGPLLDITLVESDDIGIVGVGEATIPTVRTFHNFLNINERDFLRATNGTFKLGIAFENWGRPGDRYMHSFGTVGRSTWVAPFHHVWMQAKSEGYGGKLGDYCLELQAAEAGKFQTSDQGGLNYAYHFDAGLYGQFLRKISEQSGVRRIEGKISRVEQHPESGFIHALHLESGEVVEGDLFIDCTGFRGLLIEETLKTGYEDWTHWLPMNRAVAVQTQAQGPIQPYTRAITHDAGWRWRIPLQNRVGNGLVYSSEYLSDDAARDQLLGSLDAPRLTEPRLIRFVTGRRLKTWNKNCLTLGLSSGFIEPLESTSIHLFQIGVTRLIQLFPFNGISDALANHFNKLASDELDMVRDFVILHYKATQRDDSPFWRDRRAMSIPDSLAHRIQVFEENAVAWQASGELFRIDSWLQVMLGQGLQPRGWHHLGRMIKRAQAEKFLSDMSSGIDRAVAGMATHESFLRQYLG</sequence>
<feature type="binding site" evidence="2">
    <location>
        <position position="341"/>
    </location>
    <ligand>
        <name>FAD</name>
        <dbReference type="ChEBI" id="CHEBI:57692"/>
    </ligand>
</feature>
<dbReference type="GO" id="GO:0000166">
    <property type="term" value="F:nucleotide binding"/>
    <property type="evidence" value="ECO:0007669"/>
    <property type="project" value="UniProtKB-KW"/>
</dbReference>
<dbReference type="InterPro" id="IPR036188">
    <property type="entry name" value="FAD/NAD-bd_sf"/>
</dbReference>
<dbReference type="PANTHER" id="PTHR43747:SF4">
    <property type="entry name" value="FLAVIN-DEPENDENT TRYPTOPHAN HALOGENASE"/>
    <property type="match status" value="1"/>
</dbReference>
<dbReference type="HOGENOM" id="CLU_022247_1_0_5"/>
<evidence type="ECO:0000313" key="4">
    <source>
        <dbReference type="Proteomes" id="UP000006512"/>
    </source>
</evidence>
<dbReference type="AlphaFoldDB" id="F4QLP2"/>
<evidence type="ECO:0000313" key="3">
    <source>
        <dbReference type="EMBL" id="EGF93540.1"/>
    </source>
</evidence>
<gene>
    <name evidence="3" type="ORF">ABI_19800</name>
</gene>
<dbReference type="OrthoDB" id="5695497at2"/>
<dbReference type="GO" id="GO:0004497">
    <property type="term" value="F:monooxygenase activity"/>
    <property type="evidence" value="ECO:0007669"/>
    <property type="project" value="InterPro"/>
</dbReference>
<dbReference type="InterPro" id="IPR033856">
    <property type="entry name" value="Trp_halogen"/>
</dbReference>
<feature type="binding site" evidence="2">
    <location>
        <begin position="14"/>
        <end position="17"/>
    </location>
    <ligand>
        <name>FAD</name>
        <dbReference type="ChEBI" id="CHEBI:57692"/>
    </ligand>
</feature>
<dbReference type="PIRSF" id="PIRSF011396">
    <property type="entry name" value="Trp_halogenase"/>
    <property type="match status" value="1"/>
</dbReference>
<dbReference type="eggNOG" id="COG1232">
    <property type="taxonomic scope" value="Bacteria"/>
</dbReference>
<evidence type="ECO:0000256" key="2">
    <source>
        <dbReference type="PIRSR" id="PIRSR011396-2"/>
    </source>
</evidence>
<dbReference type="InterPro" id="IPR050816">
    <property type="entry name" value="Flavin-dep_Halogenase_NPB"/>
</dbReference>
<feature type="active site" evidence="1">
    <location>
        <position position="79"/>
    </location>
</feature>
<keyword evidence="4" id="KW-1185">Reference proteome</keyword>
<feature type="binding site" evidence="2">
    <location>
        <position position="79"/>
    </location>
    <ligand>
        <name>7-chloro-L-tryptophan</name>
        <dbReference type="ChEBI" id="CHEBI:58713"/>
    </ligand>
</feature>
<dbReference type="STRING" id="715226.ABI_19800"/>
<dbReference type="EMBL" id="GL883077">
    <property type="protein sequence ID" value="EGF93540.1"/>
    <property type="molecule type" value="Genomic_DNA"/>
</dbReference>
<dbReference type="PANTHER" id="PTHR43747">
    <property type="entry name" value="FAD-BINDING PROTEIN"/>
    <property type="match status" value="1"/>
</dbReference>
<keyword evidence="2" id="KW-0285">Flavoprotein</keyword>
<protein>
    <submittedName>
        <fullName evidence="3">Tryptophan halogenase PrnA</fullName>
    </submittedName>
</protein>
<dbReference type="Gene3D" id="3.50.50.60">
    <property type="entry name" value="FAD/NAD(P)-binding domain"/>
    <property type="match status" value="1"/>
</dbReference>
<keyword evidence="2" id="KW-0274">FAD</keyword>
<proteinExistence type="predicted"/>
<evidence type="ECO:0000256" key="1">
    <source>
        <dbReference type="PIRSR" id="PIRSR011396-1"/>
    </source>
</evidence>
<dbReference type="SUPFAM" id="SSF51905">
    <property type="entry name" value="FAD/NAD(P)-binding domain"/>
    <property type="match status" value="1"/>
</dbReference>
<feature type="binding site" evidence="2">
    <location>
        <position position="337"/>
    </location>
    <ligand>
        <name>FAD</name>
        <dbReference type="ChEBI" id="CHEBI:57692"/>
    </ligand>
</feature>
<name>F4QLP2_9CAUL</name>
<dbReference type="Pfam" id="PF04820">
    <property type="entry name" value="Trp_halogenase"/>
    <property type="match status" value="1"/>
</dbReference>
<feature type="binding site" evidence="2">
    <location>
        <position position="328"/>
    </location>
    <ligand>
        <name>FAD</name>
        <dbReference type="ChEBI" id="CHEBI:57692"/>
    </ligand>
</feature>
<accession>F4QLP2</accession>
<dbReference type="RefSeq" id="WP_006272739.1">
    <property type="nucleotide sequence ID" value="NZ_GL883077.1"/>
</dbReference>